<dbReference type="AlphaFoldDB" id="A0A8S9ZV37"/>
<protein>
    <submittedName>
        <fullName evidence="2">Uncharacterized protein</fullName>
    </submittedName>
</protein>
<gene>
    <name evidence="2" type="ORF">Mgra_00003159</name>
</gene>
<dbReference type="OrthoDB" id="5800741at2759"/>
<evidence type="ECO:0000256" key="1">
    <source>
        <dbReference type="SAM" id="Coils"/>
    </source>
</evidence>
<feature type="coiled-coil region" evidence="1">
    <location>
        <begin position="14"/>
        <end position="49"/>
    </location>
</feature>
<evidence type="ECO:0000313" key="2">
    <source>
        <dbReference type="EMBL" id="KAF7637415.1"/>
    </source>
</evidence>
<name>A0A8S9ZV37_9BILA</name>
<reference evidence="2" key="1">
    <citation type="journal article" date="2020" name="Ecol. Evol.">
        <title>Genome structure and content of the rice root-knot nematode (Meloidogyne graminicola).</title>
        <authorList>
            <person name="Phan N.T."/>
            <person name="Danchin E.G.J."/>
            <person name="Klopp C."/>
            <person name="Perfus-Barbeoch L."/>
            <person name="Kozlowski D.K."/>
            <person name="Koutsovoulos G.D."/>
            <person name="Lopez-Roques C."/>
            <person name="Bouchez O."/>
            <person name="Zahm M."/>
            <person name="Besnard G."/>
            <person name="Bellafiore S."/>
        </authorList>
    </citation>
    <scope>NUCLEOTIDE SEQUENCE</scope>
    <source>
        <strain evidence="2">VN-18</strain>
    </source>
</reference>
<proteinExistence type="predicted"/>
<comment type="caution">
    <text evidence="2">The sequence shown here is derived from an EMBL/GenBank/DDBJ whole genome shotgun (WGS) entry which is preliminary data.</text>
</comment>
<dbReference type="Proteomes" id="UP000605970">
    <property type="component" value="Unassembled WGS sequence"/>
</dbReference>
<accession>A0A8S9ZV37</accession>
<sequence>MSLNNRNTSNEIFNQNLIEQQKNLNNKMKKEKEEEEEEEEENILLNNNKYKIKNVKELNNEWKYLNNNRRGGELKPCKDYALSFIIDAKLLQIRKSGNELQITDNEGFPLLDLWQRSNCFRSNSWIFESLGLTVLTFYDLERKISFPSLPKLLGGDREGNGGNGYIQRVDNSNGECFAHFFVGIPFLIQDKKRINIAKFELEQQQRNNNYLRTFHCISENEGQLLASLEELKIPTRQQQQQQQLINNNNCLFMILLAAAARLVAFCSPIKKIKEEKRNENIIINEQQQQQLLIIYWKRKNKIKCQKFPKLTTIIII</sequence>
<keyword evidence="3" id="KW-1185">Reference proteome</keyword>
<organism evidence="2 3">
    <name type="scientific">Meloidogyne graminicola</name>
    <dbReference type="NCBI Taxonomy" id="189291"/>
    <lineage>
        <taxon>Eukaryota</taxon>
        <taxon>Metazoa</taxon>
        <taxon>Ecdysozoa</taxon>
        <taxon>Nematoda</taxon>
        <taxon>Chromadorea</taxon>
        <taxon>Rhabditida</taxon>
        <taxon>Tylenchina</taxon>
        <taxon>Tylenchomorpha</taxon>
        <taxon>Tylenchoidea</taxon>
        <taxon>Meloidogynidae</taxon>
        <taxon>Meloidogyninae</taxon>
        <taxon>Meloidogyne</taxon>
    </lineage>
</organism>
<keyword evidence="1" id="KW-0175">Coiled coil</keyword>
<evidence type="ECO:0000313" key="3">
    <source>
        <dbReference type="Proteomes" id="UP000605970"/>
    </source>
</evidence>
<dbReference type="EMBL" id="JABEBT010000020">
    <property type="protein sequence ID" value="KAF7637415.1"/>
    <property type="molecule type" value="Genomic_DNA"/>
</dbReference>